<dbReference type="InterPro" id="IPR000618">
    <property type="entry name" value="Insect_cuticle"/>
</dbReference>
<organism evidence="4 5">
    <name type="scientific">Operophtera brumata</name>
    <name type="common">Winter moth</name>
    <name type="synonym">Phalaena brumata</name>
    <dbReference type="NCBI Taxonomy" id="104452"/>
    <lineage>
        <taxon>Eukaryota</taxon>
        <taxon>Metazoa</taxon>
        <taxon>Ecdysozoa</taxon>
        <taxon>Arthropoda</taxon>
        <taxon>Hexapoda</taxon>
        <taxon>Insecta</taxon>
        <taxon>Pterygota</taxon>
        <taxon>Neoptera</taxon>
        <taxon>Endopterygota</taxon>
        <taxon>Lepidoptera</taxon>
        <taxon>Glossata</taxon>
        <taxon>Ditrysia</taxon>
        <taxon>Geometroidea</taxon>
        <taxon>Geometridae</taxon>
        <taxon>Larentiinae</taxon>
        <taxon>Operophtera</taxon>
    </lineage>
</organism>
<dbReference type="PROSITE" id="PS51155">
    <property type="entry name" value="CHIT_BIND_RR_2"/>
    <property type="match status" value="2"/>
</dbReference>
<sequence length="1172" mass="132422">IICLVLATGMAAGARSRPRQPDPGAYEYEPQAQEREQVVLVPADQYDALYRQNDRLDDYEPRAVARPPSRQKTQQQIQQEGPKQPPVQTIRNYNKVNDDGSFTFGYEAADGSFKEETRGTDCVVRGKYGYVDPDGNKREFTYVSGNPCDPNKPDDEEQDEPRAPDSAERDDPEPNYPTRPALRPTTARPPTTYFQNDFRDADDDEVEEEPLQHIRQRVVQRPVARRPTYQNQQIAITPRPLPVTTARSLPPATTFRPQLVQVTAKPQPAIQYSPEPQYSPSPAPAHTTARPGGGQIDFAAEFAKFHREQQQSTANPTGAPSKSTASPAPSGNPLYSTELVYDPSSGSYNTQLFQTLPQTKGELNLNQRLQPYVAQQQPQAQRPFIPSPQLPSSQSAPSGPLYRHQLQNPQEAYQRQQSESQFQNSQQLFAQQQQIQQSQLQRDRAAARAQAQRLSVQGQASAPQRASPAPQFYYVAPRGESESTGQIDAFLRGHAQTCLYGCSSEMLLLVVLACLSAASAANITTTPPTTQKSEISTTTAKELLKASETGDPSKVEIVKQIRRLNEDGSYTIGYEADDGTFKIESRDVQGNVKGTFGYIDHDGEVKRVTYSSSSDSTPAPVPVSTSTTPSPPAMVVRVNKTVSSTTRRPLPTVVYPTRGSYTTRGTVIQPIPRRRSSSRTTTSETTTERQRPEETTSNIQNLYKPKDDDIVKMRTQMLKPMPGVPKDDLITKQTTTKVPMTFKPVYERATEKAPENKANTFRRELTSTSHNPHMISLRQSAGDDSTDVYGSHLSLGTVRPLFTTTTPRPRLVPIHSLVAARQRIQQQYQDQPVDDQETTIEANTGRVFDHQSEVTSNPVPVIHIPAPRDRDDEIYHQQPIYRRPQATAQFRTREYLRDNPGAPVPIGNQRPFLQYEYQNKVLDPQFLKESTPPQKPEAATSAPYDVRPVTRIIPVAVDERGVPIHGYQRFVNAYRQPQPQPQQLIFQPRYENPVEEMQQISAPVSTRDLRRLLQILILRQNKLQSLMDQVMPGPYQPLYRPEEYRYQQAPRQYQDEYDYRDRYEPREVYSNQEPYDNQYESQRYLPRRRLYPRPYDTAGSSSNRIEETPEFLPPEIREALLLKMLILAINPDFMPTQSPPTELTTAAPGRKQVRNVQILGEVGSVDEKNQRH</sequence>
<feature type="region of interest" description="Disordered" evidence="3">
    <location>
        <begin position="609"/>
        <end position="633"/>
    </location>
</feature>
<feature type="compositionally biased region" description="Basic and acidic residues" evidence="3">
    <location>
        <begin position="160"/>
        <end position="169"/>
    </location>
</feature>
<evidence type="ECO:0000256" key="1">
    <source>
        <dbReference type="ARBA" id="ARBA00022729"/>
    </source>
</evidence>
<feature type="compositionally biased region" description="Low complexity" evidence="3">
    <location>
        <begin position="316"/>
        <end position="331"/>
    </location>
</feature>
<feature type="compositionally biased region" description="Low complexity" evidence="3">
    <location>
        <begin position="217"/>
        <end position="226"/>
    </location>
</feature>
<accession>A0A0L7LVI4</accession>
<evidence type="ECO:0000256" key="2">
    <source>
        <dbReference type="PROSITE-ProRule" id="PRU00497"/>
    </source>
</evidence>
<proteinExistence type="predicted"/>
<dbReference type="InterPro" id="IPR050468">
    <property type="entry name" value="Cuticle_Struct_Prot"/>
</dbReference>
<feature type="compositionally biased region" description="Low complexity" evidence="3">
    <location>
        <begin position="67"/>
        <end position="82"/>
    </location>
</feature>
<protein>
    <submittedName>
        <fullName evidence="4">TPAputative cuticle protein</fullName>
    </submittedName>
</protein>
<feature type="region of interest" description="Disordered" evidence="3">
    <location>
        <begin position="306"/>
        <end position="341"/>
    </location>
</feature>
<gene>
    <name evidence="4" type="ORF">OBRU01_00751</name>
</gene>
<dbReference type="PANTHER" id="PTHR10380">
    <property type="entry name" value="CUTICLE PROTEIN"/>
    <property type="match status" value="1"/>
</dbReference>
<dbReference type="STRING" id="104452.A0A0L7LVI4"/>
<dbReference type="Proteomes" id="UP000037510">
    <property type="component" value="Unassembled WGS sequence"/>
</dbReference>
<feature type="region of interest" description="Disordered" evidence="3">
    <location>
        <begin position="374"/>
        <end position="403"/>
    </location>
</feature>
<feature type="region of interest" description="Disordered" evidence="3">
    <location>
        <begin position="51"/>
        <end position="96"/>
    </location>
</feature>
<feature type="region of interest" description="Disordered" evidence="3">
    <location>
        <begin position="448"/>
        <end position="468"/>
    </location>
</feature>
<keyword evidence="5" id="KW-1185">Reference proteome</keyword>
<evidence type="ECO:0000313" key="4">
    <source>
        <dbReference type="EMBL" id="KOB79181.1"/>
    </source>
</evidence>
<feature type="region of interest" description="Disordered" evidence="3">
    <location>
        <begin position="130"/>
        <end position="226"/>
    </location>
</feature>
<feature type="region of interest" description="Disordered" evidence="3">
    <location>
        <begin position="12"/>
        <end position="37"/>
    </location>
</feature>
<keyword evidence="2" id="KW-0193">Cuticle</keyword>
<dbReference type="PANTHER" id="PTHR10380:SF209">
    <property type="match status" value="1"/>
</dbReference>
<evidence type="ECO:0000256" key="3">
    <source>
        <dbReference type="SAM" id="MobiDB-lite"/>
    </source>
</evidence>
<feature type="compositionally biased region" description="Low complexity" evidence="3">
    <location>
        <begin position="374"/>
        <end position="383"/>
    </location>
</feature>
<feature type="region of interest" description="Disordered" evidence="3">
    <location>
        <begin position="270"/>
        <end position="294"/>
    </location>
</feature>
<feature type="region of interest" description="Disordered" evidence="3">
    <location>
        <begin position="650"/>
        <end position="702"/>
    </location>
</feature>
<keyword evidence="1" id="KW-0732">Signal</keyword>
<name>A0A0L7LVI4_OPEBR</name>
<feature type="compositionally biased region" description="Low complexity" evidence="3">
    <location>
        <begin position="390"/>
        <end position="401"/>
    </location>
</feature>
<feature type="compositionally biased region" description="Low complexity" evidence="3">
    <location>
        <begin position="178"/>
        <end position="192"/>
    </location>
</feature>
<dbReference type="GO" id="GO:0008010">
    <property type="term" value="F:structural constituent of chitin-based larval cuticle"/>
    <property type="evidence" value="ECO:0007669"/>
    <property type="project" value="TreeGrafter"/>
</dbReference>
<dbReference type="EMBL" id="JTDY01000049">
    <property type="protein sequence ID" value="KOB79181.1"/>
    <property type="molecule type" value="Genomic_DNA"/>
</dbReference>
<dbReference type="GO" id="GO:0062129">
    <property type="term" value="C:chitin-based extracellular matrix"/>
    <property type="evidence" value="ECO:0007669"/>
    <property type="project" value="TreeGrafter"/>
</dbReference>
<comment type="caution">
    <text evidence="4">The sequence shown here is derived from an EMBL/GenBank/DDBJ whole genome shotgun (WGS) entry which is preliminary data.</text>
</comment>
<dbReference type="AlphaFoldDB" id="A0A0L7LVI4"/>
<evidence type="ECO:0000313" key="5">
    <source>
        <dbReference type="Proteomes" id="UP000037510"/>
    </source>
</evidence>
<dbReference type="Pfam" id="PF00379">
    <property type="entry name" value="Chitin_bind_4"/>
    <property type="match status" value="2"/>
</dbReference>
<feature type="compositionally biased region" description="Basic and acidic residues" evidence="3">
    <location>
        <begin position="52"/>
        <end position="63"/>
    </location>
</feature>
<feature type="non-terminal residue" evidence="4">
    <location>
        <position position="1"/>
    </location>
</feature>
<reference evidence="4 5" key="1">
    <citation type="journal article" date="2015" name="Genome Biol. Evol.">
        <title>The genome of winter moth (Operophtera brumata) provides a genomic perspective on sexual dimorphism and phenology.</title>
        <authorList>
            <person name="Derks M.F."/>
            <person name="Smit S."/>
            <person name="Salis L."/>
            <person name="Schijlen E."/>
            <person name="Bossers A."/>
            <person name="Mateman C."/>
            <person name="Pijl A.S."/>
            <person name="de Ridder D."/>
            <person name="Groenen M.A."/>
            <person name="Visser M.E."/>
            <person name="Megens H.J."/>
        </authorList>
    </citation>
    <scope>NUCLEOTIDE SEQUENCE [LARGE SCALE GENOMIC DNA]</scope>
    <source>
        <strain evidence="4">WM2013NL</strain>
        <tissue evidence="4">Head and thorax</tissue>
    </source>
</reference>
<feature type="compositionally biased region" description="Acidic residues" evidence="3">
    <location>
        <begin position="200"/>
        <end position="209"/>
    </location>
</feature>